<keyword evidence="5 9" id="KW-1133">Transmembrane helix</keyword>
<dbReference type="InterPro" id="IPR000515">
    <property type="entry name" value="MetI-like"/>
</dbReference>
<comment type="subunit">
    <text evidence="2">The complex is composed of two ATP-binding proteins (CysA), two transmembrane proteins (CysT and CysW) and a solute-binding protein (CysP).</text>
</comment>
<evidence type="ECO:0000259" key="10">
    <source>
        <dbReference type="PROSITE" id="PS50928"/>
    </source>
</evidence>
<dbReference type="AlphaFoldDB" id="A0A2N7VQW7"/>
<sequence>MTTFVFRKPSALPGFGLTLGITVSYLSLVVLIPLACAFFKIASLSWDQFVAAVTSPRVLASYRLTFVASLVGALINAVFGFLVAWVLVRYPFPLRRLVDAAVDLPFALPTAVAGIALASVYASNGWIGRLLAPLGIRIAYTPLGVFVALTFIGLPFVVRTVQPVLEDFERQQEEAAACLGASRWHVFLRVVLPAVTPALVTGFALAFARALGEYGSVIFIAGNVPMKSEITSLIIVTKLEQYDYVGATAVAVAMLLASFAILLLVNTFQWQLQYRSSRNGRGASVPPATAVASEAGVL</sequence>
<dbReference type="InterPro" id="IPR035906">
    <property type="entry name" value="MetI-like_sf"/>
</dbReference>
<dbReference type="Pfam" id="PF00528">
    <property type="entry name" value="BPD_transp_1"/>
    <property type="match status" value="1"/>
</dbReference>
<feature type="transmembrane region" description="Helical" evidence="9">
    <location>
        <begin position="186"/>
        <end position="208"/>
    </location>
</feature>
<dbReference type="NCBIfam" id="TIGR00969">
    <property type="entry name" value="3a0106s02"/>
    <property type="match status" value="1"/>
</dbReference>
<reference evidence="11 12" key="1">
    <citation type="submission" date="2018-01" db="EMBL/GenBank/DDBJ databases">
        <title>Whole genome analyses suggest that Burkholderia sensu lato contains two further novel genera in the rhizoxinica-symbiotica group Mycetohabitans gen. nov., and Trinickia gen. nov.: implications for the evolution of diazotrophy and nodulation in the Burkholderiaceae.</title>
        <authorList>
            <person name="Estrada-de los Santos P."/>
            <person name="Palmer M."/>
            <person name="Chavez-Ramirez B."/>
            <person name="Beukes C."/>
            <person name="Steenkamp E.T."/>
            <person name="Hirsch A.M."/>
            <person name="Manyaka P."/>
            <person name="Maluk M."/>
            <person name="Lafos M."/>
            <person name="Crook M."/>
            <person name="Gross E."/>
            <person name="Simon M.F."/>
            <person name="Bueno dos Reis Junior F."/>
            <person name="Poole P.S."/>
            <person name="Venter S.N."/>
            <person name="James E.K."/>
        </authorList>
    </citation>
    <scope>NUCLEOTIDE SEQUENCE [LARGE SCALE GENOMIC DNA]</scope>
    <source>
        <strain evidence="11 12">GP25-8</strain>
    </source>
</reference>
<feature type="transmembrane region" description="Helical" evidence="9">
    <location>
        <begin position="12"/>
        <end position="42"/>
    </location>
</feature>
<comment type="caution">
    <text evidence="11">The sequence shown here is derived from an EMBL/GenBank/DDBJ whole genome shotgun (WGS) entry which is preliminary data.</text>
</comment>
<evidence type="ECO:0000256" key="1">
    <source>
        <dbReference type="ARBA" id="ARBA00004651"/>
    </source>
</evidence>
<feature type="transmembrane region" description="Helical" evidence="9">
    <location>
        <begin position="62"/>
        <end position="88"/>
    </location>
</feature>
<evidence type="ECO:0000256" key="9">
    <source>
        <dbReference type="RuleBase" id="RU366001"/>
    </source>
</evidence>
<evidence type="ECO:0000256" key="2">
    <source>
        <dbReference type="ARBA" id="ARBA00011779"/>
    </source>
</evidence>
<keyword evidence="3 9" id="KW-0813">Transport</keyword>
<evidence type="ECO:0000256" key="4">
    <source>
        <dbReference type="ARBA" id="ARBA00022692"/>
    </source>
</evidence>
<name>A0A2N7VQW7_9BURK</name>
<dbReference type="FunFam" id="1.10.3720.10:FF:000004">
    <property type="entry name" value="Sulfate transport system permease protein CysT"/>
    <property type="match status" value="1"/>
</dbReference>
<feature type="transmembrane region" description="Helical" evidence="9">
    <location>
        <begin position="244"/>
        <end position="268"/>
    </location>
</feature>
<accession>A0A2N7VQW7</accession>
<comment type="caution">
    <text evidence="9">Lacks conserved residue(s) required for the propagation of feature annotation.</text>
</comment>
<dbReference type="GO" id="GO:0015419">
    <property type="term" value="F:ABC-type sulfate transporter activity"/>
    <property type="evidence" value="ECO:0007669"/>
    <property type="project" value="UniProtKB-UniRule"/>
</dbReference>
<organism evidence="11 12">
    <name type="scientific">Trinickia soli</name>
    <dbReference type="NCBI Taxonomy" id="380675"/>
    <lineage>
        <taxon>Bacteria</taxon>
        <taxon>Pseudomonadati</taxon>
        <taxon>Pseudomonadota</taxon>
        <taxon>Betaproteobacteria</taxon>
        <taxon>Burkholderiales</taxon>
        <taxon>Burkholderiaceae</taxon>
        <taxon>Trinickia</taxon>
    </lineage>
</organism>
<keyword evidence="4 9" id="KW-0812">Transmembrane</keyword>
<comment type="similarity">
    <text evidence="9">Belongs to the binding-protein-dependent transport system permease family. CysTW subfamily.</text>
</comment>
<dbReference type="PANTHER" id="PTHR30406">
    <property type="entry name" value="SULFATE TRANSPORT SYSTEM PERMEASE PROTEIN"/>
    <property type="match status" value="1"/>
</dbReference>
<dbReference type="RefSeq" id="WP_102611793.1">
    <property type="nucleotide sequence ID" value="NZ_CADIKD010000018.1"/>
</dbReference>
<comment type="function">
    <text evidence="8">Part of the ABC transporter complex CysAWTP (TC 3.A.1.6.1) involved in sulfate/thiosulfate import. Probably responsible for the translocation of the substrate across the membrane.</text>
</comment>
<dbReference type="PANTHER" id="PTHR30406:SF8">
    <property type="entry name" value="SULFATE TRANSPORT SYSTEM PERMEASE PROTEIN CYST"/>
    <property type="match status" value="1"/>
</dbReference>
<keyword evidence="7 9" id="KW-0472">Membrane</keyword>
<dbReference type="Proteomes" id="UP000235347">
    <property type="component" value="Unassembled WGS sequence"/>
</dbReference>
<dbReference type="PROSITE" id="PS50928">
    <property type="entry name" value="ABC_TM1"/>
    <property type="match status" value="1"/>
</dbReference>
<feature type="transmembrane region" description="Helical" evidence="9">
    <location>
        <begin position="134"/>
        <end position="158"/>
    </location>
</feature>
<evidence type="ECO:0000256" key="8">
    <source>
        <dbReference type="ARBA" id="ARBA00025323"/>
    </source>
</evidence>
<dbReference type="InterPro" id="IPR005667">
    <property type="entry name" value="Sulph_transpt2"/>
</dbReference>
<evidence type="ECO:0000313" key="11">
    <source>
        <dbReference type="EMBL" id="PMS19544.1"/>
    </source>
</evidence>
<evidence type="ECO:0000256" key="7">
    <source>
        <dbReference type="ARBA" id="ARBA00023136"/>
    </source>
</evidence>
<evidence type="ECO:0000313" key="12">
    <source>
        <dbReference type="Proteomes" id="UP000235347"/>
    </source>
</evidence>
<feature type="transmembrane region" description="Helical" evidence="9">
    <location>
        <begin position="100"/>
        <end position="122"/>
    </location>
</feature>
<gene>
    <name evidence="11" type="primary">cysT</name>
    <name evidence="11" type="ORF">C0Z19_21140</name>
</gene>
<dbReference type="NCBIfam" id="TIGR02139">
    <property type="entry name" value="permease_CysT"/>
    <property type="match status" value="1"/>
</dbReference>
<dbReference type="CDD" id="cd06261">
    <property type="entry name" value="TM_PBP2"/>
    <property type="match status" value="1"/>
</dbReference>
<feature type="domain" description="ABC transmembrane type-1" evidence="10">
    <location>
        <begin position="62"/>
        <end position="265"/>
    </location>
</feature>
<protein>
    <recommendedName>
        <fullName evidence="9">Sulfate transport system permease protein CysT</fullName>
    </recommendedName>
</protein>
<dbReference type="InterPro" id="IPR011865">
    <property type="entry name" value="CysT_permease"/>
</dbReference>
<evidence type="ECO:0000256" key="5">
    <source>
        <dbReference type="ARBA" id="ARBA00022989"/>
    </source>
</evidence>
<keyword evidence="12" id="KW-1185">Reference proteome</keyword>
<keyword evidence="6 9" id="KW-0764">Sulfate transport</keyword>
<dbReference type="GO" id="GO:0005886">
    <property type="term" value="C:plasma membrane"/>
    <property type="evidence" value="ECO:0007669"/>
    <property type="project" value="UniProtKB-SubCell"/>
</dbReference>
<comment type="subcellular location">
    <subcellularLocation>
        <location evidence="1">Cell membrane</location>
        <topology evidence="1">Multi-pass membrane protein</topology>
    </subcellularLocation>
</comment>
<dbReference type="EMBL" id="PNYB01000021">
    <property type="protein sequence ID" value="PMS19544.1"/>
    <property type="molecule type" value="Genomic_DNA"/>
</dbReference>
<comment type="function">
    <text evidence="9">Part of the ABC transporter complex (TC 3.A.1.6.1) involved in sulfate/thiosulfate import.</text>
</comment>
<proteinExistence type="inferred from homology"/>
<evidence type="ECO:0000256" key="6">
    <source>
        <dbReference type="ARBA" id="ARBA00023032"/>
    </source>
</evidence>
<dbReference type="SUPFAM" id="SSF161098">
    <property type="entry name" value="MetI-like"/>
    <property type="match status" value="1"/>
</dbReference>
<dbReference type="Gene3D" id="1.10.3720.10">
    <property type="entry name" value="MetI-like"/>
    <property type="match status" value="1"/>
</dbReference>
<evidence type="ECO:0000256" key="3">
    <source>
        <dbReference type="ARBA" id="ARBA00022448"/>
    </source>
</evidence>